<keyword evidence="10" id="KW-0393">Immunoglobulin domain</keyword>
<evidence type="ECO:0000256" key="5">
    <source>
        <dbReference type="ARBA" id="ARBA00022729"/>
    </source>
</evidence>
<dbReference type="InterPro" id="IPR013783">
    <property type="entry name" value="Ig-like_fold"/>
</dbReference>
<keyword evidence="9" id="KW-0325">Glycoprotein</keyword>
<dbReference type="EMBL" id="OU895880">
    <property type="protein sequence ID" value="CAG9810132.1"/>
    <property type="molecule type" value="Genomic_DNA"/>
</dbReference>
<evidence type="ECO:0000259" key="14">
    <source>
        <dbReference type="PROSITE" id="PS50835"/>
    </source>
</evidence>
<feature type="domain" description="Ig-like" evidence="14">
    <location>
        <begin position="427"/>
        <end position="522"/>
    </location>
</feature>
<dbReference type="Gene3D" id="2.60.40.10">
    <property type="entry name" value="Immunoglobulins"/>
    <property type="match status" value="2"/>
</dbReference>
<dbReference type="PROSITE" id="PS51132">
    <property type="entry name" value="OLF"/>
    <property type="match status" value="1"/>
</dbReference>
<comment type="caution">
    <text evidence="11">Lacks conserved residue(s) required for the propagation of feature annotation.</text>
</comment>
<evidence type="ECO:0000256" key="4">
    <source>
        <dbReference type="ARBA" id="ARBA00022525"/>
    </source>
</evidence>
<feature type="compositionally biased region" description="Polar residues" evidence="12">
    <location>
        <begin position="253"/>
        <end position="269"/>
    </location>
</feature>
<dbReference type="PANTHER" id="PTHR23192">
    <property type="entry name" value="OLFACTOMEDIN-RELATED"/>
    <property type="match status" value="1"/>
</dbReference>
<evidence type="ECO:0000256" key="2">
    <source>
        <dbReference type="ARBA" id="ARBA00004613"/>
    </source>
</evidence>
<evidence type="ECO:0008006" key="18">
    <source>
        <dbReference type="Google" id="ProtNLM"/>
    </source>
</evidence>
<keyword evidence="7 13" id="KW-0472">Membrane</keyword>
<dbReference type="Pfam" id="PF13927">
    <property type="entry name" value="Ig_3"/>
    <property type="match status" value="2"/>
</dbReference>
<dbReference type="GO" id="GO:0007165">
    <property type="term" value="P:signal transduction"/>
    <property type="evidence" value="ECO:0007669"/>
    <property type="project" value="TreeGrafter"/>
</dbReference>
<keyword evidence="3" id="KW-1003">Cell membrane</keyword>
<feature type="domain" description="Ig-like" evidence="14">
    <location>
        <begin position="332"/>
        <end position="422"/>
    </location>
</feature>
<feature type="region of interest" description="Disordered" evidence="12">
    <location>
        <begin position="1"/>
        <end position="21"/>
    </location>
</feature>
<evidence type="ECO:0000313" key="17">
    <source>
        <dbReference type="Proteomes" id="UP001153620"/>
    </source>
</evidence>
<feature type="compositionally biased region" description="Basic and acidic residues" evidence="12">
    <location>
        <begin position="292"/>
        <end position="301"/>
    </location>
</feature>
<evidence type="ECO:0000256" key="8">
    <source>
        <dbReference type="ARBA" id="ARBA00023157"/>
    </source>
</evidence>
<organism evidence="16 17">
    <name type="scientific">Chironomus riparius</name>
    <dbReference type="NCBI Taxonomy" id="315576"/>
    <lineage>
        <taxon>Eukaryota</taxon>
        <taxon>Metazoa</taxon>
        <taxon>Ecdysozoa</taxon>
        <taxon>Arthropoda</taxon>
        <taxon>Hexapoda</taxon>
        <taxon>Insecta</taxon>
        <taxon>Pterygota</taxon>
        <taxon>Neoptera</taxon>
        <taxon>Endopterygota</taxon>
        <taxon>Diptera</taxon>
        <taxon>Nematocera</taxon>
        <taxon>Chironomoidea</taxon>
        <taxon>Chironomidae</taxon>
        <taxon>Chironominae</taxon>
        <taxon>Chironomus</taxon>
    </lineage>
</organism>
<feature type="region of interest" description="Disordered" evidence="12">
    <location>
        <begin position="176"/>
        <end position="302"/>
    </location>
</feature>
<evidence type="ECO:0000256" key="11">
    <source>
        <dbReference type="PROSITE-ProRule" id="PRU00446"/>
    </source>
</evidence>
<dbReference type="InterPro" id="IPR003598">
    <property type="entry name" value="Ig_sub2"/>
</dbReference>
<evidence type="ECO:0000256" key="6">
    <source>
        <dbReference type="ARBA" id="ARBA00022737"/>
    </source>
</evidence>
<reference evidence="16" key="2">
    <citation type="submission" date="2022-10" db="EMBL/GenBank/DDBJ databases">
        <authorList>
            <consortium name="ENA_rothamsted_submissions"/>
            <consortium name="culmorum"/>
            <person name="King R."/>
        </authorList>
    </citation>
    <scope>NUCLEOTIDE SEQUENCE</scope>
</reference>
<keyword evidence="13" id="KW-0812">Transmembrane</keyword>
<dbReference type="PANTHER" id="PTHR23192:SF85">
    <property type="entry name" value="GLIOMEDIN"/>
    <property type="match status" value="1"/>
</dbReference>
<evidence type="ECO:0000259" key="15">
    <source>
        <dbReference type="PROSITE" id="PS51132"/>
    </source>
</evidence>
<name>A0A9N9S5W7_9DIPT</name>
<evidence type="ECO:0000313" key="16">
    <source>
        <dbReference type="EMBL" id="CAG9810132.1"/>
    </source>
</evidence>
<dbReference type="InterPro" id="IPR008160">
    <property type="entry name" value="Collagen"/>
</dbReference>
<keyword evidence="17" id="KW-1185">Reference proteome</keyword>
<gene>
    <name evidence="16" type="ORF">CHIRRI_LOCUS12949</name>
</gene>
<dbReference type="PROSITE" id="PS50835">
    <property type="entry name" value="IG_LIKE"/>
    <property type="match status" value="2"/>
</dbReference>
<dbReference type="InterPro" id="IPR050605">
    <property type="entry name" value="Olfactomedin-like_domain"/>
</dbReference>
<keyword evidence="5" id="KW-0732">Signal</keyword>
<feature type="domain" description="Olfactomedin-like" evidence="15">
    <location>
        <begin position="606"/>
        <end position="856"/>
    </location>
</feature>
<sequence>MSPQPPRPPTPKPPPQKHTAIPQKRSSCCDFLILSISFLFTIFVACLILIYVHTYQQQHQMEIEKLIQKSIDERILNLKRNPQFYERKRGDFGENLRTKRTIVEFRPIGADESQVEFFDPRLRPELEKNDSMIMKKNNWKGSAPKGDNWVWLTSYSRIPFQAIDGFCRRTQEYCPPGKTGEKGQTGQKGTKGDIGPVGPMGYKGDSGITGQRGPKGIKGSHGFRGLDGRDGLPGEPGIDGLPGRAGKDGTPGVNGTNGRDGTPGTNGNEGLQGPPGIKGDRGEKGLPGPKGPRGDKGKDGTHGVPGTCMHGCVNLNGSATDTKLYYLPAHIPTSGQAEMRKPIIIKEGDNLRLRCSASGYPEPKIQWKREDGQTMNFGEWEANIVETNVMNFTKVNRVHMGVYVCTADNAVSPPAVYKFTVEVQFKPLVRIKHKSEQYIRAEPGKSVSLSCESEAYPEPVMYWQRSDDLTIENERNRYHVEQKTIDIYKFNTTLTISRITQDDFNKEIRCVSKNKLGIAKISFFLVTQAQFKNYKDGDSPLESGEIPPPKESYESLCPEQRPCDECPTLKDLKCIDSTLLDIIDKEAFATPTANRTYDELGNRTQDCELSMVGKPVFFSHLDITYGAWLRDPIAVENVTVEKIWQTNENDPRNLYEYKTKYEYVKKIKPKKYPLPCIFKGNAHVIYNNHFYYYCQTNESIIKYELKTEKAVKEKKLEDLNSSHLLYSTQFNVVDFSIDDNGMWIIHSSPNSNYTIVSKLNVTTLEIQNSFNVSVYHDKLGEMFIVCGILYGVDSTTDTNTKIRFAFDIYKNKRIDVEIPFSNPFTSTSTIGYNYNLRELYTWSNGNQLIYPVKINALGTNYTAEESVPILLERGVGYSVLKAKKKPKVELTTTPKPT</sequence>
<dbReference type="InterPro" id="IPR007110">
    <property type="entry name" value="Ig-like_dom"/>
</dbReference>
<feature type="transmembrane region" description="Helical" evidence="13">
    <location>
        <begin position="31"/>
        <end position="52"/>
    </location>
</feature>
<dbReference type="GO" id="GO:0005615">
    <property type="term" value="C:extracellular space"/>
    <property type="evidence" value="ECO:0007669"/>
    <property type="project" value="TreeGrafter"/>
</dbReference>
<dbReference type="InterPro" id="IPR003112">
    <property type="entry name" value="Olfac-like_dom"/>
</dbReference>
<dbReference type="SMART" id="SM00409">
    <property type="entry name" value="IG"/>
    <property type="match status" value="2"/>
</dbReference>
<dbReference type="SMART" id="SM00408">
    <property type="entry name" value="IGc2"/>
    <property type="match status" value="2"/>
</dbReference>
<dbReference type="FunFam" id="2.60.40.10:FF:000328">
    <property type="entry name" value="CLUMA_CG000981, isoform A"/>
    <property type="match status" value="1"/>
</dbReference>
<evidence type="ECO:0000256" key="1">
    <source>
        <dbReference type="ARBA" id="ARBA00004236"/>
    </source>
</evidence>
<keyword evidence="8" id="KW-1015">Disulfide bond</keyword>
<dbReference type="AlphaFoldDB" id="A0A9N9S5W7"/>
<protein>
    <recommendedName>
        <fullName evidence="18">Colmedin</fullName>
    </recommendedName>
</protein>
<reference evidence="16" key="1">
    <citation type="submission" date="2022-01" db="EMBL/GenBank/DDBJ databases">
        <authorList>
            <person name="King R."/>
        </authorList>
    </citation>
    <scope>NUCLEOTIDE SEQUENCE</scope>
</reference>
<keyword evidence="4" id="KW-0964">Secreted</keyword>
<dbReference type="SMART" id="SM00284">
    <property type="entry name" value="OLF"/>
    <property type="match status" value="1"/>
</dbReference>
<accession>A0A9N9S5W7</accession>
<dbReference type="Proteomes" id="UP001153620">
    <property type="component" value="Chromosome 4"/>
</dbReference>
<feature type="compositionally biased region" description="Pro residues" evidence="12">
    <location>
        <begin position="1"/>
        <end position="16"/>
    </location>
</feature>
<evidence type="ECO:0000256" key="9">
    <source>
        <dbReference type="ARBA" id="ARBA00023180"/>
    </source>
</evidence>
<keyword evidence="13" id="KW-1133">Transmembrane helix</keyword>
<evidence type="ECO:0000256" key="10">
    <source>
        <dbReference type="ARBA" id="ARBA00023319"/>
    </source>
</evidence>
<comment type="subcellular location">
    <subcellularLocation>
        <location evidence="1">Cell membrane</location>
    </subcellularLocation>
    <subcellularLocation>
        <location evidence="2">Secreted</location>
    </subcellularLocation>
</comment>
<dbReference type="InterPro" id="IPR036179">
    <property type="entry name" value="Ig-like_dom_sf"/>
</dbReference>
<dbReference type="InterPro" id="IPR003599">
    <property type="entry name" value="Ig_sub"/>
</dbReference>
<dbReference type="Pfam" id="PF01391">
    <property type="entry name" value="Collagen"/>
    <property type="match status" value="2"/>
</dbReference>
<dbReference type="GO" id="GO:0005886">
    <property type="term" value="C:plasma membrane"/>
    <property type="evidence" value="ECO:0007669"/>
    <property type="project" value="UniProtKB-SubCell"/>
</dbReference>
<dbReference type="SUPFAM" id="SSF48726">
    <property type="entry name" value="Immunoglobulin"/>
    <property type="match status" value="2"/>
</dbReference>
<dbReference type="OrthoDB" id="8626508at2759"/>
<proteinExistence type="predicted"/>
<evidence type="ECO:0000256" key="13">
    <source>
        <dbReference type="SAM" id="Phobius"/>
    </source>
</evidence>
<dbReference type="Pfam" id="PF02191">
    <property type="entry name" value="OLF"/>
    <property type="match status" value="1"/>
</dbReference>
<evidence type="ECO:0000256" key="7">
    <source>
        <dbReference type="ARBA" id="ARBA00023136"/>
    </source>
</evidence>
<evidence type="ECO:0000256" key="12">
    <source>
        <dbReference type="SAM" id="MobiDB-lite"/>
    </source>
</evidence>
<evidence type="ECO:0000256" key="3">
    <source>
        <dbReference type="ARBA" id="ARBA00022475"/>
    </source>
</evidence>
<keyword evidence="6" id="KW-0677">Repeat</keyword>